<dbReference type="EMBL" id="PYWW01000003">
    <property type="protein sequence ID" value="PTC33128.1"/>
    <property type="molecule type" value="Genomic_DNA"/>
</dbReference>
<keyword evidence="1" id="KW-0732">Signal</keyword>
<dbReference type="SUPFAM" id="SSF49354">
    <property type="entry name" value="PapD-like"/>
    <property type="match status" value="1"/>
</dbReference>
<dbReference type="InterPro" id="IPR008962">
    <property type="entry name" value="PapD-like_sf"/>
</dbReference>
<feature type="signal peptide" evidence="1">
    <location>
        <begin position="1"/>
        <end position="19"/>
    </location>
</feature>
<feature type="chain" id="PRO_5015489024" evidence="1">
    <location>
        <begin position="20"/>
        <end position="246"/>
    </location>
</feature>
<protein>
    <submittedName>
        <fullName evidence="3">Pilus assembly protein</fullName>
    </submittedName>
</protein>
<reference evidence="2 4" key="1">
    <citation type="submission" date="2016-06" db="EMBL/GenBank/DDBJ databases">
        <title>Draft genome sequence of Pseudomonas sp. S1E40, a novel strain antagonistic activity to fungal plant pathogen.</title>
        <authorList>
            <person name="Tambong J.T."/>
            <person name="Tchagang C."/>
            <person name="Xu R."/>
        </authorList>
    </citation>
    <scope>NUCLEOTIDE SEQUENCE [LARGE SCALE GENOMIC DNA]</scope>
    <source>
        <strain evidence="2 4">S1E40</strain>
    </source>
</reference>
<proteinExistence type="predicted"/>
<evidence type="ECO:0000313" key="4">
    <source>
        <dbReference type="Proteomes" id="UP000095081"/>
    </source>
</evidence>
<dbReference type="Proteomes" id="UP000240571">
    <property type="component" value="Unassembled WGS sequence"/>
</dbReference>
<comment type="caution">
    <text evidence="3">The sequence shown here is derived from an EMBL/GenBank/DDBJ whole genome shotgun (WGS) entry which is preliminary data.</text>
</comment>
<organism evidence="3 5">
    <name type="scientific">Pseudomonas aylmerensis</name>
    <dbReference type="NCBI Taxonomy" id="1869229"/>
    <lineage>
        <taxon>Bacteria</taxon>
        <taxon>Pseudomonadati</taxon>
        <taxon>Pseudomonadota</taxon>
        <taxon>Gammaproteobacteria</taxon>
        <taxon>Pseudomonadales</taxon>
        <taxon>Pseudomonadaceae</taxon>
        <taxon>Pseudomonas</taxon>
    </lineage>
</organism>
<dbReference type="Proteomes" id="UP000095081">
    <property type="component" value="Unassembled WGS sequence"/>
</dbReference>
<evidence type="ECO:0000256" key="1">
    <source>
        <dbReference type="SAM" id="SignalP"/>
    </source>
</evidence>
<dbReference type="RefSeq" id="WP_065906849.1">
    <property type="nucleotide sequence ID" value="NZ_MAUE01000032.1"/>
</dbReference>
<keyword evidence="4" id="KW-1185">Reference proteome</keyword>
<dbReference type="Gene3D" id="2.60.40.10">
    <property type="entry name" value="Immunoglobulins"/>
    <property type="match status" value="1"/>
</dbReference>
<reference evidence="3 5" key="2">
    <citation type="submission" date="2018-03" db="EMBL/GenBank/DDBJ databases">
        <title>Diversity of bacteria associated with corn roots inoculated with woodland soils in Canada, and Description of Pseudomonas aylmerense sp. nov.</title>
        <authorList>
            <person name="Tambong J.T."/>
            <person name="Xu R."/>
            <person name="Tchagang C."/>
        </authorList>
    </citation>
    <scope>NUCLEOTIDE SEQUENCE [LARGE SCALE GENOMIC DNA]</scope>
    <source>
        <strain evidence="3 5">S1E44</strain>
    </source>
</reference>
<sequence length="246" mass="27299">MKSLCATLGLLLCALNAHAGPNINVGDFYDYLRGDKSTYLKRIFNGGTQTAFVKVNVSEMLYKPDGSYEEVPLRIEADGSVRNGLIASPARLIVPADGMQSTRLVFIGERDRERYFRVRYLPVAPDKDDGFGLNDEDRQAYENTLAGGVQVMAGYGTVFFVRPTDSRFDTRVENGGRTYTLRNAGNTVVVVDEFKDCAVNDRTACAPTTKNHIFPGRVFSFEKQAGRIYRFFLVEGTTESVIEISG</sequence>
<dbReference type="InterPro" id="IPR013783">
    <property type="entry name" value="Ig-like_fold"/>
</dbReference>
<accession>A0A2T4GBW1</accession>
<name>A0A2T4GBW1_9PSED</name>
<dbReference type="OrthoDB" id="7630309at2"/>
<dbReference type="EMBL" id="MAUE01000032">
    <property type="protein sequence ID" value="OCW23434.1"/>
    <property type="molecule type" value="Genomic_DNA"/>
</dbReference>
<gene>
    <name evidence="2" type="ORF">BBG20_21395</name>
    <name evidence="3" type="ORF">C9382_00675</name>
</gene>
<evidence type="ECO:0000313" key="3">
    <source>
        <dbReference type="EMBL" id="PTC33128.1"/>
    </source>
</evidence>
<evidence type="ECO:0000313" key="5">
    <source>
        <dbReference type="Proteomes" id="UP000240571"/>
    </source>
</evidence>
<evidence type="ECO:0000313" key="2">
    <source>
        <dbReference type="EMBL" id="OCW23434.1"/>
    </source>
</evidence>
<dbReference type="AlphaFoldDB" id="A0A2T4GBW1"/>